<evidence type="ECO:0000256" key="1">
    <source>
        <dbReference type="ARBA" id="ARBA00001946"/>
    </source>
</evidence>
<evidence type="ECO:0000259" key="3">
    <source>
        <dbReference type="PROSITE" id="PS51462"/>
    </source>
</evidence>
<proteinExistence type="predicted"/>
<dbReference type="InterPro" id="IPR000086">
    <property type="entry name" value="NUDIX_hydrolase_dom"/>
</dbReference>
<reference evidence="4" key="1">
    <citation type="submission" date="2024-06" db="EMBL/GenBank/DDBJ databases">
        <title>Sequencing and assembly of the genome of Dyadobacter sp. strain 676, a symbiont of Cyamopsis tetragonoloba.</title>
        <authorList>
            <person name="Guro P."/>
            <person name="Sazanova A."/>
            <person name="Kuznetsova I."/>
            <person name="Belimov A."/>
            <person name="Safronova V."/>
        </authorList>
    </citation>
    <scope>NUCLEOTIDE SEQUENCE</scope>
    <source>
        <strain evidence="4">676</strain>
    </source>
</reference>
<dbReference type="CDD" id="cd04688">
    <property type="entry name" value="NUDIX_Hydrolase"/>
    <property type="match status" value="1"/>
</dbReference>
<dbReference type="RefSeq" id="WP_353717798.1">
    <property type="nucleotide sequence ID" value="NZ_CP159289.1"/>
</dbReference>
<dbReference type="PANTHER" id="PTHR43046">
    <property type="entry name" value="GDP-MANNOSE MANNOSYL HYDROLASE"/>
    <property type="match status" value="1"/>
</dbReference>
<dbReference type="Pfam" id="PF00293">
    <property type="entry name" value="NUDIX"/>
    <property type="match status" value="1"/>
</dbReference>
<dbReference type="InterPro" id="IPR020084">
    <property type="entry name" value="NUDIX_hydrolase_CS"/>
</dbReference>
<gene>
    <name evidence="4" type="ORF">ABV298_19215</name>
</gene>
<feature type="domain" description="Nudix hydrolase" evidence="3">
    <location>
        <begin position="1"/>
        <end position="140"/>
    </location>
</feature>
<dbReference type="AlphaFoldDB" id="A0AAU8FEV4"/>
<dbReference type="SUPFAM" id="SSF55811">
    <property type="entry name" value="Nudix"/>
    <property type="match status" value="1"/>
</dbReference>
<accession>A0AAU8FEV4</accession>
<keyword evidence="2 4" id="KW-0378">Hydrolase</keyword>
<dbReference type="PANTHER" id="PTHR43046:SF14">
    <property type="entry name" value="MUTT_NUDIX FAMILY PROTEIN"/>
    <property type="match status" value="1"/>
</dbReference>
<dbReference type="GO" id="GO:0016787">
    <property type="term" value="F:hydrolase activity"/>
    <property type="evidence" value="ECO:0007669"/>
    <property type="project" value="UniProtKB-KW"/>
</dbReference>
<evidence type="ECO:0000256" key="2">
    <source>
        <dbReference type="ARBA" id="ARBA00022801"/>
    </source>
</evidence>
<dbReference type="Gene3D" id="3.90.79.10">
    <property type="entry name" value="Nucleoside Triphosphate Pyrophosphohydrolase"/>
    <property type="match status" value="1"/>
</dbReference>
<dbReference type="InterPro" id="IPR015797">
    <property type="entry name" value="NUDIX_hydrolase-like_dom_sf"/>
</dbReference>
<protein>
    <submittedName>
        <fullName evidence="4">NUDIX hydrolase</fullName>
    </submittedName>
</protein>
<organism evidence="4">
    <name type="scientific">Dyadobacter sp. 676</name>
    <dbReference type="NCBI Taxonomy" id="3088362"/>
    <lineage>
        <taxon>Bacteria</taxon>
        <taxon>Pseudomonadati</taxon>
        <taxon>Bacteroidota</taxon>
        <taxon>Cytophagia</taxon>
        <taxon>Cytophagales</taxon>
        <taxon>Spirosomataceae</taxon>
        <taxon>Dyadobacter</taxon>
    </lineage>
</organism>
<comment type="cofactor">
    <cofactor evidence="1">
        <name>Mg(2+)</name>
        <dbReference type="ChEBI" id="CHEBI:18420"/>
    </cofactor>
</comment>
<dbReference type="PROSITE" id="PS51462">
    <property type="entry name" value="NUDIX"/>
    <property type="match status" value="1"/>
</dbReference>
<name>A0AAU8FEV4_9BACT</name>
<dbReference type="PROSITE" id="PS00893">
    <property type="entry name" value="NUDIX_BOX"/>
    <property type="match status" value="1"/>
</dbReference>
<sequence>MISLRIDGALFNYRVAGVAVLNGKVLLHKTPSDNFWTLPGGRAELFEFSKDTLQREMQEETGLEAEAGEMLWVSENFFLYNGDKYHEIGFYFEMHIKDLPNQDDFLGSEGQDDLLFHWHEVTGLHSIRVYPEFLADALTKNPLEKGHYNSGYLDLDAVGAIPS</sequence>
<dbReference type="EMBL" id="CP159289">
    <property type="protein sequence ID" value="XCH22466.1"/>
    <property type="molecule type" value="Genomic_DNA"/>
</dbReference>
<evidence type="ECO:0000313" key="4">
    <source>
        <dbReference type="EMBL" id="XCH22466.1"/>
    </source>
</evidence>